<dbReference type="PANTHER" id="PTHR48125">
    <property type="entry name" value="LP07818P1"/>
    <property type="match status" value="1"/>
</dbReference>
<evidence type="ECO:0000256" key="2">
    <source>
        <dbReference type="SAM" id="MobiDB-lite"/>
    </source>
</evidence>
<organism evidence="3 4">
    <name type="scientific">Remersonia thermophila</name>
    <dbReference type="NCBI Taxonomy" id="72144"/>
    <lineage>
        <taxon>Eukaryota</taxon>
        <taxon>Fungi</taxon>
        <taxon>Dikarya</taxon>
        <taxon>Ascomycota</taxon>
        <taxon>Pezizomycotina</taxon>
        <taxon>Sordariomycetes</taxon>
        <taxon>Sordariomycetidae</taxon>
        <taxon>Sordariales</taxon>
        <taxon>Sordariales incertae sedis</taxon>
        <taxon>Remersonia</taxon>
    </lineage>
</organism>
<evidence type="ECO:0000313" key="4">
    <source>
        <dbReference type="Proteomes" id="UP001600064"/>
    </source>
</evidence>
<accession>A0ABR4D7P2</accession>
<dbReference type="GeneID" id="98126653"/>
<dbReference type="EMBL" id="JAZGUE010000005">
    <property type="protein sequence ID" value="KAL2266059.1"/>
    <property type="molecule type" value="Genomic_DNA"/>
</dbReference>
<reference evidence="3 4" key="1">
    <citation type="journal article" date="2024" name="Commun. Biol.">
        <title>Comparative genomic analysis of thermophilic fungi reveals convergent evolutionary adaptations and gene losses.</title>
        <authorList>
            <person name="Steindorff A.S."/>
            <person name="Aguilar-Pontes M.V."/>
            <person name="Robinson A.J."/>
            <person name="Andreopoulos B."/>
            <person name="LaButti K."/>
            <person name="Kuo A."/>
            <person name="Mondo S."/>
            <person name="Riley R."/>
            <person name="Otillar R."/>
            <person name="Haridas S."/>
            <person name="Lipzen A."/>
            <person name="Grimwood J."/>
            <person name="Schmutz J."/>
            <person name="Clum A."/>
            <person name="Reid I.D."/>
            <person name="Moisan M.C."/>
            <person name="Butler G."/>
            <person name="Nguyen T.T.M."/>
            <person name="Dewar K."/>
            <person name="Conant G."/>
            <person name="Drula E."/>
            <person name="Henrissat B."/>
            <person name="Hansel C."/>
            <person name="Singer S."/>
            <person name="Hutchinson M.I."/>
            <person name="de Vries R.P."/>
            <person name="Natvig D.O."/>
            <person name="Powell A.J."/>
            <person name="Tsang A."/>
            <person name="Grigoriev I.V."/>
        </authorList>
    </citation>
    <scope>NUCLEOTIDE SEQUENCE [LARGE SCALE GENOMIC DNA]</scope>
    <source>
        <strain evidence="3 4">ATCC 22073</strain>
    </source>
</reference>
<keyword evidence="1" id="KW-0175">Coiled coil</keyword>
<proteinExistence type="predicted"/>
<evidence type="ECO:0000256" key="1">
    <source>
        <dbReference type="SAM" id="Coils"/>
    </source>
</evidence>
<feature type="compositionally biased region" description="Polar residues" evidence="2">
    <location>
        <begin position="210"/>
        <end position="223"/>
    </location>
</feature>
<feature type="compositionally biased region" description="Basic and acidic residues" evidence="2">
    <location>
        <begin position="745"/>
        <end position="758"/>
    </location>
</feature>
<name>A0ABR4D7P2_9PEZI</name>
<dbReference type="PANTHER" id="PTHR48125:SF10">
    <property type="entry name" value="OS12G0136300 PROTEIN"/>
    <property type="match status" value="1"/>
</dbReference>
<feature type="coiled-coil region" evidence="1">
    <location>
        <begin position="615"/>
        <end position="642"/>
    </location>
</feature>
<dbReference type="Proteomes" id="UP001600064">
    <property type="component" value="Unassembled WGS sequence"/>
</dbReference>
<protein>
    <submittedName>
        <fullName evidence="3">Uncharacterized protein</fullName>
    </submittedName>
</protein>
<feature type="compositionally biased region" description="Pro residues" evidence="2">
    <location>
        <begin position="689"/>
        <end position="699"/>
    </location>
</feature>
<feature type="compositionally biased region" description="Low complexity" evidence="2">
    <location>
        <begin position="34"/>
        <end position="44"/>
    </location>
</feature>
<keyword evidence="4" id="KW-1185">Reference proteome</keyword>
<feature type="region of interest" description="Disordered" evidence="2">
    <location>
        <begin position="569"/>
        <end position="589"/>
    </location>
</feature>
<feature type="region of interest" description="Disordered" evidence="2">
    <location>
        <begin position="1"/>
        <end position="366"/>
    </location>
</feature>
<feature type="compositionally biased region" description="Low complexity" evidence="2">
    <location>
        <begin position="722"/>
        <end position="740"/>
    </location>
</feature>
<feature type="region of interest" description="Disordered" evidence="2">
    <location>
        <begin position="686"/>
        <end position="789"/>
    </location>
</feature>
<comment type="caution">
    <text evidence="3">The sequence shown here is derived from an EMBL/GenBank/DDBJ whole genome shotgun (WGS) entry which is preliminary data.</text>
</comment>
<gene>
    <name evidence="3" type="ORF">VTJ83DRAFT_5411</name>
</gene>
<sequence>MVTTRRGTQVAPPGDEAPSIVPKDGMRLRSGRQSLTATTSASLRTTRKAAPGSASKKRASEQAELSSMARPKRQRPSNEPDEDDIVDDAIQAMATRTRKRKLRVPLPTTTTMGVRSEPPATTTGGRRLRARRLGRGVNSIEILGEIEPSRAREKRQKKRAARDMARETPEQEEPEEEEPGQRLLEKMTPSLSARRGARQDGELRPIGSPELQTSALRPSTRTQHIYDLLTSDESKAPSPAQSRSRPTGKRPMTSRMLAFQSSGRTLVNDDDVSEDDGPGAPGLPRNVSRPPGRAPASSGRPSTSAPRSRAQSARSRPSLERAQPRLVPNNAEAQVIDDSDDSESPGLLPEPEDSEPESEAGQAFPGIQIRPYTARERTIPVYGDHLNRMSELVGRRGWTGLGQQWNAELQPSATGLISQQSPFRTELGILLFWAVSDLRDLLGTIPNAQDLAAQSKGINDHRESLHEAMSEVHCLVRKIARRWASSAVASDNDRARAKFHKALVQDLTTHVIPMMVMLLRAAFRLGVTEPDGTARATIPDEAVYTWTTVQVLMTSLGWLSSLYRVVKPPAESPGQQRHQQPRRDDPGDVAQNRAKLGVAVRKWGQQIRVEVDAFNEQADLDRDRAEKKRRDAEIRRQRQMEAEREIAAAKWQEEAWLKSMQEIKNKPRPLAEQFRLWDENVARNHAAPAPAPAPAPVPPLQAQGSYPAASSRPQTQAPPRAPSSAPSWARSVSAAPPAARGQHQARVETHRALRRDPSPDLASSPGRDLDGAHRAVPDLPPWPANVPRWNNDDIDEFLEEISRPDREQDYLEVCSEVLNRPMEEVLAVKEWLSKAGRYESPVRSTP</sequence>
<feature type="compositionally biased region" description="Acidic residues" evidence="2">
    <location>
        <begin position="268"/>
        <end position="277"/>
    </location>
</feature>
<evidence type="ECO:0000313" key="3">
    <source>
        <dbReference type="EMBL" id="KAL2266059.1"/>
    </source>
</evidence>
<dbReference type="RefSeq" id="XP_070864786.1">
    <property type="nucleotide sequence ID" value="XM_071012009.1"/>
</dbReference>
<feature type="compositionally biased region" description="Basic and acidic residues" evidence="2">
    <location>
        <begin position="767"/>
        <end position="776"/>
    </location>
</feature>
<feature type="compositionally biased region" description="Low complexity" evidence="2">
    <location>
        <begin position="294"/>
        <end position="316"/>
    </location>
</feature>